<dbReference type="AlphaFoldDB" id="A0A8R2D1P4"/>
<evidence type="ECO:0008006" key="11">
    <source>
        <dbReference type="Google" id="ProtNLM"/>
    </source>
</evidence>
<organism evidence="9 10">
    <name type="scientific">Acyrthosiphon pisum</name>
    <name type="common">Pea aphid</name>
    <dbReference type="NCBI Taxonomy" id="7029"/>
    <lineage>
        <taxon>Eukaryota</taxon>
        <taxon>Metazoa</taxon>
        <taxon>Ecdysozoa</taxon>
        <taxon>Arthropoda</taxon>
        <taxon>Hexapoda</taxon>
        <taxon>Insecta</taxon>
        <taxon>Pterygota</taxon>
        <taxon>Neoptera</taxon>
        <taxon>Paraneoptera</taxon>
        <taxon>Hemiptera</taxon>
        <taxon>Sternorrhyncha</taxon>
        <taxon>Aphidomorpha</taxon>
        <taxon>Aphidoidea</taxon>
        <taxon>Aphididae</taxon>
        <taxon>Macrosiphini</taxon>
        <taxon>Acyrthosiphon</taxon>
    </lineage>
</organism>
<comment type="similarity">
    <text evidence="2">Belongs to the insect chemoreceptor superfamily. Gustatory receptor (GR) family. Gr5a subfamily.</text>
</comment>
<evidence type="ECO:0000256" key="8">
    <source>
        <dbReference type="SAM" id="Phobius"/>
    </source>
</evidence>
<feature type="transmembrane region" description="Helical" evidence="8">
    <location>
        <begin position="140"/>
        <end position="161"/>
    </location>
</feature>
<dbReference type="KEGG" id="api:107882751"/>
<reference evidence="10" key="1">
    <citation type="submission" date="2010-06" db="EMBL/GenBank/DDBJ databases">
        <authorList>
            <person name="Jiang H."/>
            <person name="Abraham K."/>
            <person name="Ali S."/>
            <person name="Alsbrooks S.L."/>
            <person name="Anim B.N."/>
            <person name="Anosike U.S."/>
            <person name="Attaway T."/>
            <person name="Bandaranaike D.P."/>
            <person name="Battles P.K."/>
            <person name="Bell S.N."/>
            <person name="Bell A.V."/>
            <person name="Beltran B."/>
            <person name="Bickham C."/>
            <person name="Bustamante Y."/>
            <person name="Caleb T."/>
            <person name="Canada A."/>
            <person name="Cardenas V."/>
            <person name="Carter K."/>
            <person name="Chacko J."/>
            <person name="Chandrabose M.N."/>
            <person name="Chavez D."/>
            <person name="Chavez A."/>
            <person name="Chen L."/>
            <person name="Chu H.-S."/>
            <person name="Claassen K.J."/>
            <person name="Cockrell R."/>
            <person name="Collins M."/>
            <person name="Cooper J.A."/>
            <person name="Cree A."/>
            <person name="Curry S.M."/>
            <person name="Da Y."/>
            <person name="Dao M.D."/>
            <person name="Das B."/>
            <person name="Davila M.-L."/>
            <person name="Davy-Carroll L."/>
            <person name="Denson S."/>
            <person name="Dinh H."/>
            <person name="Ebong V.E."/>
            <person name="Edwards J.R."/>
            <person name="Egan A."/>
            <person name="El-Daye J."/>
            <person name="Escobedo L."/>
            <person name="Fernandez S."/>
            <person name="Fernando P.R."/>
            <person name="Flagg N."/>
            <person name="Forbes L.D."/>
            <person name="Fowler R.G."/>
            <person name="Fu Q."/>
            <person name="Gabisi R.A."/>
            <person name="Ganer J."/>
            <person name="Garbino Pronczuk A."/>
            <person name="Garcia R.M."/>
            <person name="Garner T."/>
            <person name="Garrett T.E."/>
            <person name="Gonzalez D.A."/>
            <person name="Hamid H."/>
            <person name="Hawkins E.S."/>
            <person name="Hirani K."/>
            <person name="Hogues M.E."/>
            <person name="Hollins B."/>
            <person name="Hsiao C.-H."/>
            <person name="Jabil R."/>
            <person name="James M.L."/>
            <person name="Jhangiani S.N."/>
            <person name="Johnson B."/>
            <person name="Johnson Q."/>
            <person name="Joshi V."/>
            <person name="Kalu J.B."/>
            <person name="Kam C."/>
            <person name="Kashfia A."/>
            <person name="Keebler J."/>
            <person name="Kisamo H."/>
            <person name="Kovar C.L."/>
            <person name="Lago L.A."/>
            <person name="Lai C.-Y."/>
            <person name="Laidlaw J."/>
            <person name="Lara F."/>
            <person name="Le T.-K."/>
            <person name="Lee S.L."/>
            <person name="Legall F.H."/>
            <person name="Lemon S.J."/>
            <person name="Lewis L.R."/>
            <person name="Li B."/>
            <person name="Liu Y."/>
            <person name="Liu Y.-S."/>
            <person name="Lopez J."/>
            <person name="Lozado R.J."/>
            <person name="Lu J."/>
            <person name="Madu R.C."/>
            <person name="Maheshwari M."/>
            <person name="Maheshwari R."/>
            <person name="Malloy K."/>
            <person name="Martinez E."/>
            <person name="Mathew T."/>
            <person name="Mercado I.C."/>
            <person name="Mercado C."/>
            <person name="Meyer B."/>
            <person name="Montgomery K."/>
            <person name="Morgan M.B."/>
            <person name="Munidasa M."/>
            <person name="Nazareth L.V."/>
            <person name="Nelson J."/>
            <person name="Ng B.M."/>
            <person name="Nguyen N.B."/>
            <person name="Nguyen P.Q."/>
            <person name="Nguyen T."/>
            <person name="Obregon M."/>
            <person name="Okwuonu G.O."/>
            <person name="Onwere C.G."/>
            <person name="Orozco G."/>
            <person name="Parra A."/>
            <person name="Patel S."/>
            <person name="Patil S."/>
            <person name="Perez A."/>
            <person name="Perez Y."/>
            <person name="Pham C."/>
            <person name="Primus E.L."/>
            <person name="Pu L.-L."/>
            <person name="Puazo M."/>
            <person name="Qin X."/>
            <person name="Quiroz J.B."/>
            <person name="Reese J."/>
            <person name="Richards S."/>
            <person name="Rives C.M."/>
            <person name="Robberts R."/>
            <person name="Ruiz S.J."/>
            <person name="Ruiz M.J."/>
            <person name="Santibanez J."/>
            <person name="Schneider B.W."/>
            <person name="Sisson I."/>
            <person name="Smith M."/>
            <person name="Sodergren E."/>
            <person name="Song X.-Z."/>
            <person name="Song B.B."/>
            <person name="Summersgill H."/>
            <person name="Thelus R."/>
            <person name="Thornton R.D."/>
            <person name="Trejos Z.Y."/>
            <person name="Usmani K."/>
            <person name="Vattathil S."/>
            <person name="Villasana D."/>
            <person name="Walker D.L."/>
            <person name="Wang S."/>
            <person name="Wang K."/>
            <person name="White C.S."/>
            <person name="Williams A.C."/>
            <person name="Williamson J."/>
            <person name="Wilson K."/>
            <person name="Woghiren I.O."/>
            <person name="Woodworth J.R."/>
            <person name="Worley K.C."/>
            <person name="Wright R.A."/>
            <person name="Wu W."/>
            <person name="Young L."/>
            <person name="Zhang L."/>
            <person name="Zhang J."/>
            <person name="Zhu Y."/>
            <person name="Muzny D.M."/>
            <person name="Weinstock G."/>
            <person name="Gibbs R.A."/>
        </authorList>
    </citation>
    <scope>NUCLEOTIDE SEQUENCE [LARGE SCALE GENOMIC DNA]</scope>
    <source>
        <strain evidence="10">LSR1</strain>
    </source>
</reference>
<evidence type="ECO:0000256" key="1">
    <source>
        <dbReference type="ARBA" id="ARBA00004651"/>
    </source>
</evidence>
<keyword evidence="10" id="KW-1185">Reference proteome</keyword>
<dbReference type="GO" id="GO:0008527">
    <property type="term" value="F:taste receptor activity"/>
    <property type="evidence" value="ECO:0007669"/>
    <property type="project" value="InterPro"/>
</dbReference>
<dbReference type="GO" id="GO:0005886">
    <property type="term" value="C:plasma membrane"/>
    <property type="evidence" value="ECO:0007669"/>
    <property type="project" value="UniProtKB-SubCell"/>
</dbReference>
<dbReference type="GeneID" id="107882751"/>
<proteinExistence type="inferred from homology"/>
<accession>A0A8R2D1P4</accession>
<evidence type="ECO:0000256" key="6">
    <source>
        <dbReference type="ARBA" id="ARBA00023136"/>
    </source>
</evidence>
<evidence type="ECO:0000313" key="9">
    <source>
        <dbReference type="EnsemblMetazoa" id="XP_016657079.2"/>
    </source>
</evidence>
<evidence type="ECO:0000256" key="2">
    <source>
        <dbReference type="ARBA" id="ARBA00005327"/>
    </source>
</evidence>
<dbReference type="GO" id="GO:0050916">
    <property type="term" value="P:sensory perception of sweet taste"/>
    <property type="evidence" value="ECO:0007669"/>
    <property type="project" value="UniProtKB-ARBA"/>
</dbReference>
<evidence type="ECO:0000256" key="4">
    <source>
        <dbReference type="ARBA" id="ARBA00022692"/>
    </source>
</evidence>
<dbReference type="EnsemblMetazoa" id="XM_016801590.2">
    <property type="protein sequence ID" value="XP_016657079.2"/>
    <property type="gene ID" value="LOC107882751"/>
</dbReference>
<evidence type="ECO:0000256" key="5">
    <source>
        <dbReference type="ARBA" id="ARBA00022989"/>
    </source>
</evidence>
<name>A0A8R2D1P4_ACYPI</name>
<dbReference type="InterPro" id="IPR009318">
    <property type="entry name" value="Gustatory_rcpt"/>
</dbReference>
<feature type="transmembrane region" description="Helical" evidence="8">
    <location>
        <begin position="77"/>
        <end position="97"/>
    </location>
</feature>
<dbReference type="PANTHER" id="PTHR21421:SF29">
    <property type="entry name" value="GUSTATORY RECEPTOR 5A FOR TREHALOSE-RELATED"/>
    <property type="match status" value="1"/>
</dbReference>
<keyword evidence="7" id="KW-0675">Receptor</keyword>
<reference evidence="9" key="2">
    <citation type="submission" date="2022-06" db="UniProtKB">
        <authorList>
            <consortium name="EnsemblMetazoa"/>
        </authorList>
    </citation>
    <scope>IDENTIFICATION</scope>
</reference>
<evidence type="ECO:0000313" key="10">
    <source>
        <dbReference type="Proteomes" id="UP000007819"/>
    </source>
</evidence>
<feature type="transmembrane region" description="Helical" evidence="8">
    <location>
        <begin position="173"/>
        <end position="197"/>
    </location>
</feature>
<keyword evidence="4 8" id="KW-0812">Transmembrane</keyword>
<keyword evidence="3" id="KW-1003">Cell membrane</keyword>
<dbReference type="PANTHER" id="PTHR21421">
    <property type="entry name" value="GUSTATORY RECEPTOR"/>
    <property type="match status" value="1"/>
</dbReference>
<comment type="subcellular location">
    <subcellularLocation>
        <location evidence="1">Cell membrane</location>
        <topology evidence="1">Multi-pass membrane protein</topology>
    </subcellularLocation>
</comment>
<feature type="transmembrane region" description="Helical" evidence="8">
    <location>
        <begin position="260"/>
        <end position="280"/>
    </location>
</feature>
<dbReference type="RefSeq" id="XP_016657079.2">
    <property type="nucleotide sequence ID" value="XM_016801590.2"/>
</dbReference>
<evidence type="ECO:0000256" key="3">
    <source>
        <dbReference type="ARBA" id="ARBA00022475"/>
    </source>
</evidence>
<keyword evidence="5 8" id="KW-1133">Transmembrane helix</keyword>
<evidence type="ECO:0000256" key="7">
    <source>
        <dbReference type="ARBA" id="ARBA00023170"/>
    </source>
</evidence>
<dbReference type="OrthoDB" id="5800391at2759"/>
<dbReference type="Pfam" id="PF06151">
    <property type="entry name" value="Trehalose_recp"/>
    <property type="match status" value="1"/>
</dbReference>
<keyword evidence="6 8" id="KW-0472">Membrane</keyword>
<protein>
    <recommendedName>
        <fullName evidence="11">Gustatory receptor</fullName>
    </recommendedName>
</protein>
<sequence>MLKNVIKVKLTNNFKRFKINPHKTVDIESSSCYFLDVPKIPSDSFRSATNFPTILGQYLCLIPISQDRFRIYSLRTALSVVALVCQIIMTFLSFCWLKETGANIFKGGRRIPRRGSLKYLLLPYNVLSLVIDKHNFAKALKFLFCIAVEHLSYLLTGIITTERENSHEVFEIYVLKMFPQVFTVITYNTWIAVLVLVINSVSTLTLCFSDQIIIMGSLALGNYFQIFNDRMKTHTGKTLTSDQWKTLRVDYTRLCNLTRLLNDCLCHLLCVSLIIHLYIICVELHQGVV</sequence>
<dbReference type="Proteomes" id="UP000007819">
    <property type="component" value="Chromosome A1"/>
</dbReference>